<dbReference type="PANTHER" id="PTHR41533:SF2">
    <property type="entry name" value="BLR7131 PROTEIN"/>
    <property type="match status" value="1"/>
</dbReference>
<evidence type="ECO:0000256" key="7">
    <source>
        <dbReference type="PROSITE-ProRule" id="PRU01373"/>
    </source>
</evidence>
<evidence type="ECO:0000256" key="8">
    <source>
        <dbReference type="SAM" id="MobiDB-lite"/>
    </source>
</evidence>
<dbReference type="Gene3D" id="1.10.101.10">
    <property type="entry name" value="PGBD-like superfamily/PGBD"/>
    <property type="match status" value="1"/>
</dbReference>
<sequence length="655" mass="71155">MRLVLFALGLVASLSVVAQSVVAQSARDSGAQLRGAANGLLAAALETRILGLQTAADDPNVAPPVSPVAPAVSSFYQQRGFQPVWTETPRLQELITALEGLSADGLDPEDYSINFLRQMYELLAAGRTPELSELVEWELLATNAYLRALYHLFNGKVDPAGLDPQWNFELHELAPEWVAGLMNDGISSRNIAQSFAQTRPQHPTYASLQAGLSRYREFAAQGGWFALPAGPTLKPCMVDPQVAQLRARLRVTGEYQPVAEADQQQAVANCLAANAASSAKAAAAAQNSSTGASDHSLSSADDSVSVASNNSSAAASEDGYALDPAVSAELGEQLGDATSAASSAASSAPPINPDEVFDEYLVNAVKQFQRDQYLEDDGAVGPATRAALNISAHARVEQIRVNLDRARWLLHHIPEELLLVDIAGFKVTYFRGGKELWKSRVQVGMSYRTTPVFKSEVNYITLNPTWTVPPTILRKDILPKLRKDLSYLREHNIRVLDSNGQQLDPATIDWSRPGNVTLRQDAGDDAALGKAVIRFPNPYAVYLHDTPHQKLFNKSQRAFSSGCIRVERALELVELLLEQTPGWDEATINKTLATGKTRNVTLAKRVPIMLAYWTVDAVSDTKVAFKPDIYARDGAVLAALNRRVSQPLIQIKAED</sequence>
<gene>
    <name evidence="11" type="ORF">ACFODX_16400</name>
</gene>
<feature type="active site" description="Proton donor/acceptor" evidence="7">
    <location>
        <position position="544"/>
    </location>
</feature>
<accession>A0ABV7FHP2</accession>
<dbReference type="RefSeq" id="WP_378121156.1">
    <property type="nucleotide sequence ID" value="NZ_JBHRTF010000015.1"/>
</dbReference>
<evidence type="ECO:0000256" key="1">
    <source>
        <dbReference type="ARBA" id="ARBA00004752"/>
    </source>
</evidence>
<dbReference type="InterPro" id="IPR045380">
    <property type="entry name" value="LD_TPept_scaffold_dom"/>
</dbReference>
<evidence type="ECO:0000313" key="11">
    <source>
        <dbReference type="EMBL" id="MFC3117150.1"/>
    </source>
</evidence>
<evidence type="ECO:0000256" key="2">
    <source>
        <dbReference type="ARBA" id="ARBA00005992"/>
    </source>
</evidence>
<dbReference type="Pfam" id="PF20142">
    <property type="entry name" value="Scaffold"/>
    <property type="match status" value="1"/>
</dbReference>
<dbReference type="Pfam" id="PF03734">
    <property type="entry name" value="YkuD"/>
    <property type="match status" value="1"/>
</dbReference>
<dbReference type="InterPro" id="IPR052905">
    <property type="entry name" value="LD-transpeptidase_YkuD-like"/>
</dbReference>
<dbReference type="EMBL" id="JBHRTF010000015">
    <property type="protein sequence ID" value="MFC3117150.1"/>
    <property type="molecule type" value="Genomic_DNA"/>
</dbReference>
<dbReference type="Pfam" id="PF01471">
    <property type="entry name" value="PG_binding_1"/>
    <property type="match status" value="1"/>
</dbReference>
<evidence type="ECO:0000313" key="12">
    <source>
        <dbReference type="Proteomes" id="UP001595555"/>
    </source>
</evidence>
<evidence type="ECO:0000256" key="6">
    <source>
        <dbReference type="ARBA" id="ARBA00023316"/>
    </source>
</evidence>
<evidence type="ECO:0000256" key="4">
    <source>
        <dbReference type="ARBA" id="ARBA00022960"/>
    </source>
</evidence>
<dbReference type="SUPFAM" id="SSF47090">
    <property type="entry name" value="PGBD-like"/>
    <property type="match status" value="1"/>
</dbReference>
<dbReference type="CDD" id="cd16913">
    <property type="entry name" value="YkuD_like"/>
    <property type="match status" value="1"/>
</dbReference>
<evidence type="ECO:0000256" key="9">
    <source>
        <dbReference type="SAM" id="SignalP"/>
    </source>
</evidence>
<protein>
    <submittedName>
        <fullName evidence="11">Murein L,D-transpeptidase</fullName>
    </submittedName>
</protein>
<dbReference type="PROSITE" id="PS52029">
    <property type="entry name" value="LD_TPASE"/>
    <property type="match status" value="1"/>
</dbReference>
<name>A0ABV7FHP2_9GAMM</name>
<feature type="signal peptide" evidence="9">
    <location>
        <begin position="1"/>
        <end position="18"/>
    </location>
</feature>
<dbReference type="InterPro" id="IPR002477">
    <property type="entry name" value="Peptidoglycan-bd-like"/>
</dbReference>
<comment type="caution">
    <text evidence="11">The sequence shown here is derived from an EMBL/GenBank/DDBJ whole genome shotgun (WGS) entry which is preliminary data.</text>
</comment>
<feature type="region of interest" description="Disordered" evidence="8">
    <location>
        <begin position="289"/>
        <end position="310"/>
    </location>
</feature>
<dbReference type="InterPro" id="IPR038063">
    <property type="entry name" value="Transpep_catalytic_dom"/>
</dbReference>
<evidence type="ECO:0000259" key="10">
    <source>
        <dbReference type="PROSITE" id="PS52029"/>
    </source>
</evidence>
<feature type="domain" description="L,D-TPase catalytic" evidence="10">
    <location>
        <begin position="416"/>
        <end position="591"/>
    </location>
</feature>
<dbReference type="PANTHER" id="PTHR41533">
    <property type="entry name" value="L,D-TRANSPEPTIDASE HI_1667-RELATED"/>
    <property type="match status" value="1"/>
</dbReference>
<dbReference type="InterPro" id="IPR005490">
    <property type="entry name" value="LD_TPept_cat_dom"/>
</dbReference>
<dbReference type="InterPro" id="IPR036365">
    <property type="entry name" value="PGBD-like_sf"/>
</dbReference>
<comment type="pathway">
    <text evidence="1 7">Cell wall biogenesis; peptidoglycan biosynthesis.</text>
</comment>
<keyword evidence="12" id="KW-1185">Reference proteome</keyword>
<feature type="active site" description="Nucleophile" evidence="7">
    <location>
        <position position="563"/>
    </location>
</feature>
<evidence type="ECO:0000256" key="5">
    <source>
        <dbReference type="ARBA" id="ARBA00022984"/>
    </source>
</evidence>
<evidence type="ECO:0000256" key="3">
    <source>
        <dbReference type="ARBA" id="ARBA00022679"/>
    </source>
</evidence>
<keyword evidence="3" id="KW-0808">Transferase</keyword>
<keyword evidence="5 7" id="KW-0573">Peptidoglycan synthesis</keyword>
<keyword evidence="4 7" id="KW-0133">Cell shape</keyword>
<feature type="chain" id="PRO_5047145350" evidence="9">
    <location>
        <begin position="19"/>
        <end position="655"/>
    </location>
</feature>
<keyword evidence="9" id="KW-0732">Signal</keyword>
<keyword evidence="6 7" id="KW-0961">Cell wall biogenesis/degradation</keyword>
<dbReference type="SUPFAM" id="SSF141523">
    <property type="entry name" value="L,D-transpeptidase catalytic domain-like"/>
    <property type="match status" value="1"/>
</dbReference>
<dbReference type="Proteomes" id="UP001595555">
    <property type="component" value="Unassembled WGS sequence"/>
</dbReference>
<proteinExistence type="inferred from homology"/>
<reference evidence="12" key="1">
    <citation type="journal article" date="2019" name="Int. J. Syst. Evol. Microbiol.">
        <title>The Global Catalogue of Microorganisms (GCM) 10K type strain sequencing project: providing services to taxonomists for standard genome sequencing and annotation.</title>
        <authorList>
            <consortium name="The Broad Institute Genomics Platform"/>
            <consortium name="The Broad Institute Genome Sequencing Center for Infectious Disease"/>
            <person name="Wu L."/>
            <person name="Ma J."/>
        </authorList>
    </citation>
    <scope>NUCLEOTIDE SEQUENCE [LARGE SCALE GENOMIC DNA]</scope>
    <source>
        <strain evidence="12">KCTC 52237</strain>
    </source>
</reference>
<dbReference type="Gene3D" id="2.40.440.10">
    <property type="entry name" value="L,D-transpeptidase catalytic domain-like"/>
    <property type="match status" value="1"/>
</dbReference>
<organism evidence="11 12">
    <name type="scientific">Cellvibrio fontiphilus</name>
    <dbReference type="NCBI Taxonomy" id="1815559"/>
    <lineage>
        <taxon>Bacteria</taxon>
        <taxon>Pseudomonadati</taxon>
        <taxon>Pseudomonadota</taxon>
        <taxon>Gammaproteobacteria</taxon>
        <taxon>Cellvibrionales</taxon>
        <taxon>Cellvibrionaceae</taxon>
        <taxon>Cellvibrio</taxon>
    </lineage>
</organism>
<comment type="similarity">
    <text evidence="2">Belongs to the YkuD family.</text>
</comment>
<dbReference type="InterPro" id="IPR036366">
    <property type="entry name" value="PGBDSf"/>
</dbReference>